<feature type="chain" id="PRO_5035762567" evidence="2">
    <location>
        <begin position="26"/>
        <end position="426"/>
    </location>
</feature>
<keyword evidence="2" id="KW-0732">Signal</keyword>
<proteinExistence type="predicted"/>
<gene>
    <name evidence="3" type="ORF">PHYPSEUDO_009606</name>
</gene>
<sequence length="426" mass="45011">MKLASGFSLVIACVTIAATPTEATADFDSPNLRRGIEAKPDPSKNEASTQHLRAVRDLAEVIVYTENGGNSSTAATGSSTGNDAGRADLPHQLHLSFGTQVEQPMVNTLQALALAASIIASSQGNAHLQFVEDPQQRIQQTGVFYVRDRFRPSRDIVSSTYIPAPYNPDALFKTGCVTGHKIWCNNEEVCLSPFGVFECAVDAISPIKLDEISDSMAQAVKDFANDPISTVIDFANETINDAVNDMVNCYTGIAKKKQPSCAQLSTFQACVNTGINVLSVAVPVAKEAAVGIKAISRVKKLTKGIEKMKKVADSTITQCVAGCPGKVCSLPEGTRTFSPPAGCSCRKLAFELNTHAGVTPAFCSEDMLTTDGAVKVQFKYVGCYVGVGGSSDGYEGCEAAVSSNVFTNGGMFVRCTDQNGDEGVTA</sequence>
<evidence type="ECO:0000256" key="1">
    <source>
        <dbReference type="SAM" id="MobiDB-lite"/>
    </source>
</evidence>
<evidence type="ECO:0000313" key="4">
    <source>
        <dbReference type="Proteomes" id="UP000694044"/>
    </source>
</evidence>
<organism evidence="3 4">
    <name type="scientific">Phytophthora pseudosyringae</name>
    <dbReference type="NCBI Taxonomy" id="221518"/>
    <lineage>
        <taxon>Eukaryota</taxon>
        <taxon>Sar</taxon>
        <taxon>Stramenopiles</taxon>
        <taxon>Oomycota</taxon>
        <taxon>Peronosporomycetes</taxon>
        <taxon>Peronosporales</taxon>
        <taxon>Peronosporaceae</taxon>
        <taxon>Phytophthora</taxon>
    </lineage>
</organism>
<dbReference type="EMBL" id="JAGDFM010000004">
    <property type="protein sequence ID" value="KAG7393402.1"/>
    <property type="molecule type" value="Genomic_DNA"/>
</dbReference>
<evidence type="ECO:0000256" key="2">
    <source>
        <dbReference type="SAM" id="SignalP"/>
    </source>
</evidence>
<name>A0A8T1WGZ4_9STRA</name>
<accession>A0A8T1WGZ4</accession>
<dbReference type="AlphaFoldDB" id="A0A8T1WGZ4"/>
<dbReference type="Proteomes" id="UP000694044">
    <property type="component" value="Unassembled WGS sequence"/>
</dbReference>
<feature type="region of interest" description="Disordered" evidence="1">
    <location>
        <begin position="25"/>
        <end position="50"/>
    </location>
</feature>
<keyword evidence="4" id="KW-1185">Reference proteome</keyword>
<reference evidence="3" key="1">
    <citation type="submission" date="2021-02" db="EMBL/GenBank/DDBJ databases">
        <authorList>
            <person name="Palmer J.M."/>
        </authorList>
    </citation>
    <scope>NUCLEOTIDE SEQUENCE</scope>
    <source>
        <strain evidence="3">SCRP734</strain>
    </source>
</reference>
<evidence type="ECO:0000313" key="3">
    <source>
        <dbReference type="EMBL" id="KAG7393402.1"/>
    </source>
</evidence>
<protein>
    <submittedName>
        <fullName evidence="3">Uncharacterized protein</fullName>
    </submittedName>
</protein>
<dbReference type="OrthoDB" id="89814at2759"/>
<comment type="caution">
    <text evidence="3">The sequence shown here is derived from an EMBL/GenBank/DDBJ whole genome shotgun (WGS) entry which is preliminary data.</text>
</comment>
<feature type="signal peptide" evidence="2">
    <location>
        <begin position="1"/>
        <end position="25"/>
    </location>
</feature>
<feature type="compositionally biased region" description="Basic and acidic residues" evidence="1">
    <location>
        <begin position="34"/>
        <end position="44"/>
    </location>
</feature>